<gene>
    <name evidence="3" type="ORF">TCE0_011f00648</name>
</gene>
<feature type="transmembrane region" description="Helical" evidence="2">
    <location>
        <begin position="311"/>
        <end position="336"/>
    </location>
</feature>
<keyword evidence="2" id="KW-0812">Transmembrane</keyword>
<dbReference type="EMBL" id="DF933807">
    <property type="protein sequence ID" value="GAM33616.1"/>
    <property type="molecule type" value="Genomic_DNA"/>
</dbReference>
<evidence type="ECO:0000313" key="3">
    <source>
        <dbReference type="EMBL" id="GAM33616.1"/>
    </source>
</evidence>
<organism evidence="3 4">
    <name type="scientific">Talaromyces pinophilus</name>
    <name type="common">Penicillium pinophilum</name>
    <dbReference type="NCBI Taxonomy" id="128442"/>
    <lineage>
        <taxon>Eukaryota</taxon>
        <taxon>Fungi</taxon>
        <taxon>Dikarya</taxon>
        <taxon>Ascomycota</taxon>
        <taxon>Pezizomycotina</taxon>
        <taxon>Eurotiomycetes</taxon>
        <taxon>Eurotiomycetidae</taxon>
        <taxon>Eurotiales</taxon>
        <taxon>Trichocomaceae</taxon>
        <taxon>Talaromyces</taxon>
        <taxon>Talaromyces sect. Talaromyces</taxon>
    </lineage>
</organism>
<evidence type="ECO:0000313" key="4">
    <source>
        <dbReference type="Proteomes" id="UP000053095"/>
    </source>
</evidence>
<protein>
    <submittedName>
        <fullName evidence="3">Uncharacterized protein</fullName>
    </submittedName>
</protein>
<dbReference type="Proteomes" id="UP000053095">
    <property type="component" value="Unassembled WGS sequence"/>
</dbReference>
<sequence>MSSLTISLAVLAVTVSNLIRPRGRAKLLKDVRANIEFFSPYNSAATLIGQTIELFFWRLTNIAEISAGLWAVAGNYFYVPETKSITTELGHGVLVTSARRVFLFGIALPLDVFLIRSPCHWSIKWAATFLLAEAASTELSVYHLTVPCAGVVLHRDWPQRPIIARRLFASGPCPGNHVEGPIETAALYEKNENAHEDGQRSENENLCDRVRRIWPPDTRADKDLPLGRHPLEHMPNLAQIGHESGPMLIPWTCGHWRCLMYKLWRVPVQLLLYSMVVVDFTMAGWLLHDNMQAVFIRISHFLLSQRILKDLLTLTFLVAFCIGMSYAIYLVIVLAVPRILRTFGFIQRLIQRFNDMVRDLPSMVKSTGKTGLFWLSTFVSYEPARLLMKRNPFPTDWLLSFIIELLVMPGVLMLIYRRIFTPPKPIEQTEDATQSPPVSSSTSSDSPSTDKINESDYCDKDKIMREAIRKRKIASYIKFRLAVLLPNAAIWIFRLWIVKIFERVL</sequence>
<name>A0A0B8N465_TALPI</name>
<keyword evidence="2" id="KW-1133">Transmembrane helix</keyword>
<reference evidence="4" key="1">
    <citation type="journal article" date="2015" name="Genome Announc.">
        <title>Draft genome sequence of Talaromyces cellulolyticus strain Y-94, a source of lignocellulosic biomass-degrading enzymes.</title>
        <authorList>
            <person name="Fujii T."/>
            <person name="Koike H."/>
            <person name="Sawayama S."/>
            <person name="Yano S."/>
            <person name="Inoue H."/>
        </authorList>
    </citation>
    <scope>NUCLEOTIDE SEQUENCE [LARGE SCALE GENOMIC DNA]</scope>
    <source>
        <strain evidence="4">Y-94</strain>
    </source>
</reference>
<keyword evidence="2" id="KW-0472">Membrane</keyword>
<feature type="transmembrane region" description="Helical" evidence="2">
    <location>
        <begin position="270"/>
        <end position="287"/>
    </location>
</feature>
<keyword evidence="4" id="KW-1185">Reference proteome</keyword>
<feature type="transmembrane region" description="Helical" evidence="2">
    <location>
        <begin position="479"/>
        <end position="497"/>
    </location>
</feature>
<proteinExistence type="predicted"/>
<evidence type="ECO:0000256" key="2">
    <source>
        <dbReference type="SAM" id="Phobius"/>
    </source>
</evidence>
<feature type="compositionally biased region" description="Low complexity" evidence="1">
    <location>
        <begin position="435"/>
        <end position="450"/>
    </location>
</feature>
<accession>A0A0B8N465</accession>
<evidence type="ECO:0000256" key="1">
    <source>
        <dbReference type="SAM" id="MobiDB-lite"/>
    </source>
</evidence>
<feature type="region of interest" description="Disordered" evidence="1">
    <location>
        <begin position="427"/>
        <end position="455"/>
    </location>
</feature>
<feature type="transmembrane region" description="Helical" evidence="2">
    <location>
        <begin position="397"/>
        <end position="416"/>
    </location>
</feature>
<dbReference type="AlphaFoldDB" id="A0A0B8N465"/>